<dbReference type="PANTHER" id="PTHR45740:SF4">
    <property type="entry name" value="PROTEIN MONO-ADP-RIBOSYLTRANSFERASE PARP11"/>
    <property type="match status" value="1"/>
</dbReference>
<reference evidence="7" key="1">
    <citation type="submission" date="2025-08" db="UniProtKB">
        <authorList>
            <consortium name="Ensembl"/>
        </authorList>
    </citation>
    <scope>IDENTIFICATION</scope>
</reference>
<dbReference type="Pfam" id="PF00644">
    <property type="entry name" value="PARP"/>
    <property type="match status" value="1"/>
</dbReference>
<dbReference type="Ensembl" id="ENSOABT00000030165.2">
    <property type="protein sequence ID" value="ENSOABP00000029351.2"/>
    <property type="gene ID" value="ENSOABG00000013626.2"/>
</dbReference>
<feature type="domain" description="WWE" evidence="5">
    <location>
        <begin position="39"/>
        <end position="119"/>
    </location>
</feature>
<dbReference type="InterPro" id="IPR012317">
    <property type="entry name" value="Poly(ADP-ribose)pol_cat_dom"/>
</dbReference>
<dbReference type="Proteomes" id="UP000472276">
    <property type="component" value="Unassembled WGS sequence"/>
</dbReference>
<dbReference type="SUPFAM" id="SSF117839">
    <property type="entry name" value="WWE domain"/>
    <property type="match status" value="1"/>
</dbReference>
<keyword evidence="8" id="KW-1185">Reference proteome</keyword>
<dbReference type="AlphaFoldDB" id="A0A668TSP3"/>
<dbReference type="Gene3D" id="3.30.720.50">
    <property type="match status" value="1"/>
</dbReference>
<organism evidence="7 8">
    <name type="scientific">Oreochromis aureus</name>
    <name type="common">Israeli tilapia</name>
    <name type="synonym">Chromis aureus</name>
    <dbReference type="NCBI Taxonomy" id="47969"/>
    <lineage>
        <taxon>Eukaryota</taxon>
        <taxon>Metazoa</taxon>
        <taxon>Chordata</taxon>
        <taxon>Craniata</taxon>
        <taxon>Vertebrata</taxon>
        <taxon>Euteleostomi</taxon>
        <taxon>Actinopterygii</taxon>
        <taxon>Neopterygii</taxon>
        <taxon>Teleostei</taxon>
        <taxon>Neoteleostei</taxon>
        <taxon>Acanthomorphata</taxon>
        <taxon>Ovalentaria</taxon>
        <taxon>Cichlomorphae</taxon>
        <taxon>Cichliformes</taxon>
        <taxon>Cichlidae</taxon>
        <taxon>African cichlids</taxon>
        <taxon>Pseudocrenilabrinae</taxon>
        <taxon>Oreochromini</taxon>
        <taxon>Oreochromis</taxon>
    </lineage>
</organism>
<evidence type="ECO:0000256" key="4">
    <source>
        <dbReference type="RuleBase" id="RU362114"/>
    </source>
</evidence>
<feature type="domain" description="PARP catalytic" evidence="6">
    <location>
        <begin position="131"/>
        <end position="341"/>
    </location>
</feature>
<comment type="similarity">
    <text evidence="3">Belongs to the ARTD/PARP family.</text>
</comment>
<evidence type="ECO:0000313" key="8">
    <source>
        <dbReference type="Proteomes" id="UP000472276"/>
    </source>
</evidence>
<dbReference type="PROSITE" id="PS50918">
    <property type="entry name" value="WWE"/>
    <property type="match status" value="1"/>
</dbReference>
<dbReference type="EC" id="2.4.2.-" evidence="4"/>
<evidence type="ECO:0000256" key="2">
    <source>
        <dbReference type="ARBA" id="ARBA00023242"/>
    </source>
</evidence>
<keyword evidence="4" id="KW-0808">Transferase</keyword>
<dbReference type="InterPro" id="IPR004170">
    <property type="entry name" value="WWE_dom"/>
</dbReference>
<dbReference type="PANTHER" id="PTHR45740">
    <property type="entry name" value="POLY [ADP-RIBOSE] POLYMERASE"/>
    <property type="match status" value="1"/>
</dbReference>
<evidence type="ECO:0000259" key="6">
    <source>
        <dbReference type="PROSITE" id="PS51059"/>
    </source>
</evidence>
<dbReference type="SUPFAM" id="SSF56399">
    <property type="entry name" value="ADP-ribosylation"/>
    <property type="match status" value="1"/>
</dbReference>
<evidence type="ECO:0000259" key="5">
    <source>
        <dbReference type="PROSITE" id="PS50918"/>
    </source>
</evidence>
<name>A0A668TSP3_OREAU</name>
<comment type="subcellular location">
    <subcellularLocation>
        <location evidence="1">Nucleus</location>
    </subcellularLocation>
</comment>
<keyword evidence="4" id="KW-0520">NAD</keyword>
<keyword evidence="2" id="KW-0539">Nucleus</keyword>
<dbReference type="InterPro" id="IPR037197">
    <property type="entry name" value="WWE_dom_sf"/>
</dbReference>
<reference evidence="7" key="2">
    <citation type="submission" date="2025-09" db="UniProtKB">
        <authorList>
            <consortium name="Ensembl"/>
        </authorList>
    </citation>
    <scope>IDENTIFICATION</scope>
</reference>
<dbReference type="Gene3D" id="3.90.228.10">
    <property type="match status" value="1"/>
</dbReference>
<evidence type="ECO:0000256" key="3">
    <source>
        <dbReference type="ARBA" id="ARBA00024347"/>
    </source>
</evidence>
<proteinExistence type="inferred from homology"/>
<accession>A0A668TSP3</accession>
<dbReference type="GO" id="GO:0003950">
    <property type="term" value="F:NAD+ poly-ADP-ribosyltransferase activity"/>
    <property type="evidence" value="ECO:0007669"/>
    <property type="project" value="UniProtKB-UniRule"/>
</dbReference>
<dbReference type="GO" id="GO:0005634">
    <property type="term" value="C:nucleus"/>
    <property type="evidence" value="ECO:0007669"/>
    <property type="project" value="UniProtKB-SubCell"/>
</dbReference>
<dbReference type="PROSITE" id="PS51059">
    <property type="entry name" value="PARP_CATALYTIC"/>
    <property type="match status" value="1"/>
</dbReference>
<evidence type="ECO:0000313" key="7">
    <source>
        <dbReference type="Ensembl" id="ENSOABP00000029351.2"/>
    </source>
</evidence>
<keyword evidence="4" id="KW-0328">Glycosyltransferase</keyword>
<dbReference type="CDD" id="cd01439">
    <property type="entry name" value="TCCD_inducible_PARP_like"/>
    <property type="match status" value="1"/>
</dbReference>
<sequence length="341" mass="39871">MLENTEEDMDTSDTPGCWYYLADYGQCSQFEKQQKMGENTEVDMDTADTPCWWYYLADCGHWHRFEDDHNLTFSSEDVDTFYLKNSKDILNTSSFSYRIDFSEMLLTDLTARRQKRIKRSYNTEKRCSCFSLAPVFWESFDPDCPYQLIPLSAHSPEYQTVEHYVKTDGLLDRTILSIYRIQNLDLWELYCRKKKQLMRIQGIKEIQERRLFHGTDIKNVDYICKYNFDVRLAGQHGNIFGKGIYFAKHATYADRYSMSSSEPLPVYGGKAQLVHSGKTKIIFLARVMTGKPVAGQSHFQKPDHGSPENLHDSCVNDVSRPKIFVIFDSNQIYPEYVIQYS</sequence>
<gene>
    <name evidence="7" type="primary">PARP11</name>
</gene>
<dbReference type="Pfam" id="PF02825">
    <property type="entry name" value="WWE"/>
    <property type="match status" value="1"/>
</dbReference>
<evidence type="ECO:0000256" key="1">
    <source>
        <dbReference type="ARBA" id="ARBA00004123"/>
    </source>
</evidence>
<protein>
    <recommendedName>
        <fullName evidence="4">Poly [ADP-ribose] polymerase</fullName>
        <shortName evidence="4">PARP</shortName>
        <ecNumber evidence="4">2.4.2.-</ecNumber>
    </recommendedName>
</protein>
<dbReference type="GO" id="GO:1990404">
    <property type="term" value="F:NAD+-protein mono-ADP-ribosyltransferase activity"/>
    <property type="evidence" value="ECO:0007669"/>
    <property type="project" value="TreeGrafter"/>
</dbReference>
<dbReference type="InterPro" id="IPR051712">
    <property type="entry name" value="ARTD-AVP"/>
</dbReference>